<dbReference type="Pfam" id="PF11775">
    <property type="entry name" value="CobT_C"/>
    <property type="match status" value="1"/>
</dbReference>
<feature type="domain" description="VWFA" evidence="2">
    <location>
        <begin position="402"/>
        <end position="616"/>
    </location>
</feature>
<dbReference type="GO" id="GO:0009236">
    <property type="term" value="P:cobalamin biosynthetic process"/>
    <property type="evidence" value="ECO:0007669"/>
    <property type="project" value="InterPro"/>
</dbReference>
<proteinExistence type="predicted"/>
<feature type="region of interest" description="Disordered" evidence="1">
    <location>
        <begin position="208"/>
        <end position="296"/>
    </location>
</feature>
<gene>
    <name evidence="3" type="ORF">GCM10011332_08020</name>
</gene>
<feature type="compositionally biased region" description="Acidic residues" evidence="1">
    <location>
        <begin position="263"/>
        <end position="283"/>
    </location>
</feature>
<evidence type="ECO:0000313" key="4">
    <source>
        <dbReference type="Proteomes" id="UP000632498"/>
    </source>
</evidence>
<dbReference type="PIRSF" id="PIRSF031715">
    <property type="entry name" value="Cob_chel_CobT"/>
    <property type="match status" value="1"/>
</dbReference>
<dbReference type="SUPFAM" id="SSF53300">
    <property type="entry name" value="vWA-like"/>
    <property type="match status" value="1"/>
</dbReference>
<dbReference type="PANTHER" id="PTHR41248">
    <property type="entry name" value="NORD PROTEIN"/>
    <property type="match status" value="1"/>
</dbReference>
<dbReference type="Proteomes" id="UP000632498">
    <property type="component" value="Unassembled WGS sequence"/>
</dbReference>
<dbReference type="PROSITE" id="PS50234">
    <property type="entry name" value="VWFA"/>
    <property type="match status" value="1"/>
</dbReference>
<feature type="compositionally biased region" description="Polar residues" evidence="1">
    <location>
        <begin position="234"/>
        <end position="244"/>
    </location>
</feature>
<name>A0A917BSE9_9PROT</name>
<dbReference type="Gene3D" id="3.40.50.410">
    <property type="entry name" value="von Willebrand factor, type A domain"/>
    <property type="match status" value="1"/>
</dbReference>
<dbReference type="InterPro" id="IPR051928">
    <property type="entry name" value="NorD/CobT"/>
</dbReference>
<reference evidence="3" key="2">
    <citation type="submission" date="2020-09" db="EMBL/GenBank/DDBJ databases">
        <authorList>
            <person name="Sun Q."/>
            <person name="Zhou Y."/>
        </authorList>
    </citation>
    <scope>NUCLEOTIDE SEQUENCE</scope>
    <source>
        <strain evidence="3">CGMCC 1.15254</strain>
    </source>
</reference>
<reference evidence="3" key="1">
    <citation type="journal article" date="2014" name="Int. J. Syst. Evol. Microbiol.">
        <title>Complete genome sequence of Corynebacterium casei LMG S-19264T (=DSM 44701T), isolated from a smear-ripened cheese.</title>
        <authorList>
            <consortium name="US DOE Joint Genome Institute (JGI-PGF)"/>
            <person name="Walter F."/>
            <person name="Albersmeier A."/>
            <person name="Kalinowski J."/>
            <person name="Ruckert C."/>
        </authorList>
    </citation>
    <scope>NUCLEOTIDE SEQUENCE</scope>
    <source>
        <strain evidence="3">CGMCC 1.15254</strain>
    </source>
</reference>
<dbReference type="RefSeq" id="WP_188661891.1">
    <property type="nucleotide sequence ID" value="NZ_BMHV01000004.1"/>
</dbReference>
<organism evidence="3 4">
    <name type="scientific">Terasakiella brassicae</name>
    <dbReference type="NCBI Taxonomy" id="1634917"/>
    <lineage>
        <taxon>Bacteria</taxon>
        <taxon>Pseudomonadati</taxon>
        <taxon>Pseudomonadota</taxon>
        <taxon>Alphaproteobacteria</taxon>
        <taxon>Rhodospirillales</taxon>
        <taxon>Terasakiellaceae</taxon>
        <taxon>Terasakiella</taxon>
    </lineage>
</organism>
<dbReference type="AlphaFoldDB" id="A0A917BSE9"/>
<dbReference type="InterPro" id="IPR002035">
    <property type="entry name" value="VWF_A"/>
</dbReference>
<evidence type="ECO:0000256" key="1">
    <source>
        <dbReference type="SAM" id="MobiDB-lite"/>
    </source>
</evidence>
<keyword evidence="4" id="KW-1185">Reference proteome</keyword>
<evidence type="ECO:0000313" key="3">
    <source>
        <dbReference type="EMBL" id="GGF56970.1"/>
    </source>
</evidence>
<feature type="compositionally biased region" description="Low complexity" evidence="1">
    <location>
        <begin position="252"/>
        <end position="262"/>
    </location>
</feature>
<accession>A0A917BSE9</accession>
<dbReference type="SMART" id="SM00327">
    <property type="entry name" value="VWA"/>
    <property type="match status" value="1"/>
</dbReference>
<evidence type="ECO:0000259" key="2">
    <source>
        <dbReference type="PROSITE" id="PS50234"/>
    </source>
</evidence>
<dbReference type="PANTHER" id="PTHR41248:SF1">
    <property type="entry name" value="NORD PROTEIN"/>
    <property type="match status" value="1"/>
</dbReference>
<comment type="caution">
    <text evidence="3">The sequence shown here is derived from an EMBL/GenBank/DDBJ whole genome shotgun (WGS) entry which is preliminary data.</text>
</comment>
<dbReference type="EMBL" id="BMHV01000004">
    <property type="protein sequence ID" value="GGF56970.1"/>
    <property type="molecule type" value="Genomic_DNA"/>
</dbReference>
<dbReference type="Pfam" id="PF06213">
    <property type="entry name" value="CobT"/>
    <property type="match status" value="1"/>
</dbReference>
<dbReference type="InterPro" id="IPR025861">
    <property type="entry name" value="CobT_VWA_dom"/>
</dbReference>
<sequence length="616" mass="68871">MQEETRDLLKRVTTATVRSFSGEAELMVNYSPGAASVSKMAVRLPMPSRGAISASDLERLRGTADAASLRLRFHDANLHRAKMPSDANAREVFELVEQTRVEALGSRRMKGVAQNLRTLLDTRCMENGWGNALNREDVPMAQGLALLVRERLTGVDLPPVAQKAADMWRPFLEEHGEHVLDELVANADDQKAYSDAVYRFLEELELMEPPGGDQEEEENTGDSNEVEGEDSASDQELQSVGSSGDTADDMDMPSASDDMGGMDAEEDQDGEEDDSEPGQDEESPAGPTRRPNWLDPSQALAIDYKAYTTEFDEEIEAADMADEEELERLRRQLDMQLANLQGVVARIANRLQRRLMAQQQRSWDFDLEEGLLDAARLARIVANPTHSLSYKWEKETEFRDTVVSLLIDNSGSMRGRPITVAAISADILARTLERCGVKVEVLGFTTRAWKGGKSREKWMSEGKIPNPGRLNDLRHVVYKPASVPWRRAKNNMGLMLKEGLLKENIDGESLLWAYKRLMMRPEERKILMVISDGAPVDDSTLSSNPGSYLEAHLREVIEWMETRTPVQLTAIGIGHDVTRYYRNAVTLSNPEDLGGTILQNLADMFDAKLDHMHLRG</sequence>
<dbReference type="InterPro" id="IPR006538">
    <property type="entry name" value="CobT"/>
</dbReference>
<dbReference type="CDD" id="cd01454">
    <property type="entry name" value="vWA_norD_type"/>
    <property type="match status" value="1"/>
</dbReference>
<dbReference type="InterPro" id="IPR036465">
    <property type="entry name" value="vWFA_dom_sf"/>
</dbReference>
<protein>
    <submittedName>
        <fullName evidence="3">Cobalt chelatase</fullName>
    </submittedName>
</protein>
<feature type="compositionally biased region" description="Acidic residues" evidence="1">
    <location>
        <begin position="213"/>
        <end position="233"/>
    </location>
</feature>